<dbReference type="PANTHER" id="PTHR30469:SF15">
    <property type="entry name" value="HLYD FAMILY OF SECRETION PROTEINS"/>
    <property type="match status" value="1"/>
</dbReference>
<dbReference type="PANTHER" id="PTHR30469">
    <property type="entry name" value="MULTIDRUG RESISTANCE PROTEIN MDTA"/>
    <property type="match status" value="1"/>
</dbReference>
<name>A0A4R6T311_9BACT</name>
<dbReference type="InterPro" id="IPR006143">
    <property type="entry name" value="RND_pump_MFP"/>
</dbReference>
<dbReference type="Proteomes" id="UP000294535">
    <property type="component" value="Unassembled WGS sequence"/>
</dbReference>
<dbReference type="RefSeq" id="WP_133556582.1">
    <property type="nucleotide sequence ID" value="NZ_SNYF01000007.1"/>
</dbReference>
<proteinExistence type="inferred from homology"/>
<dbReference type="Gene3D" id="1.10.287.470">
    <property type="entry name" value="Helix hairpin bin"/>
    <property type="match status" value="1"/>
</dbReference>
<dbReference type="Pfam" id="PF25917">
    <property type="entry name" value="BSH_RND"/>
    <property type="match status" value="1"/>
</dbReference>
<evidence type="ECO:0000256" key="2">
    <source>
        <dbReference type="SAM" id="Coils"/>
    </source>
</evidence>
<evidence type="ECO:0000256" key="1">
    <source>
        <dbReference type="ARBA" id="ARBA00009477"/>
    </source>
</evidence>
<dbReference type="AlphaFoldDB" id="A0A4R6T311"/>
<dbReference type="Gene3D" id="2.40.50.100">
    <property type="match status" value="1"/>
</dbReference>
<dbReference type="EMBL" id="SNYF01000007">
    <property type="protein sequence ID" value="TDQ16554.1"/>
    <property type="molecule type" value="Genomic_DNA"/>
</dbReference>
<comment type="caution">
    <text evidence="4">The sequence shown here is derived from an EMBL/GenBank/DDBJ whole genome shotgun (WGS) entry which is preliminary data.</text>
</comment>
<evidence type="ECO:0000259" key="3">
    <source>
        <dbReference type="Pfam" id="PF25917"/>
    </source>
</evidence>
<keyword evidence="2" id="KW-0175">Coiled coil</keyword>
<reference evidence="4 5" key="1">
    <citation type="submission" date="2019-03" db="EMBL/GenBank/DDBJ databases">
        <title>Genomic Encyclopedia of Type Strains, Phase III (KMG-III): the genomes of soil and plant-associated and newly described type strains.</title>
        <authorList>
            <person name="Whitman W."/>
        </authorList>
    </citation>
    <scope>NUCLEOTIDE SEQUENCE [LARGE SCALE GENOMIC DNA]</scope>
    <source>
        <strain evidence="4 5">CECT 8446</strain>
    </source>
</reference>
<protein>
    <submittedName>
        <fullName evidence="4">RND family efflux transporter MFP subunit</fullName>
    </submittedName>
</protein>
<comment type="similarity">
    <text evidence="1">Belongs to the membrane fusion protein (MFP) (TC 8.A.1) family.</text>
</comment>
<dbReference type="Gene3D" id="2.40.30.170">
    <property type="match status" value="1"/>
</dbReference>
<organism evidence="4 5">
    <name type="scientific">Algoriphagus boseongensis</name>
    <dbReference type="NCBI Taxonomy" id="1442587"/>
    <lineage>
        <taxon>Bacteria</taxon>
        <taxon>Pseudomonadati</taxon>
        <taxon>Bacteroidota</taxon>
        <taxon>Cytophagia</taxon>
        <taxon>Cytophagales</taxon>
        <taxon>Cyclobacteriaceae</taxon>
        <taxon>Algoriphagus</taxon>
    </lineage>
</organism>
<evidence type="ECO:0000313" key="4">
    <source>
        <dbReference type="EMBL" id="TDQ16554.1"/>
    </source>
</evidence>
<feature type="coiled-coil region" evidence="2">
    <location>
        <begin position="108"/>
        <end position="166"/>
    </location>
</feature>
<evidence type="ECO:0000313" key="5">
    <source>
        <dbReference type="Proteomes" id="UP000294535"/>
    </source>
</evidence>
<keyword evidence="5" id="KW-1185">Reference proteome</keyword>
<dbReference type="InterPro" id="IPR058625">
    <property type="entry name" value="MdtA-like_BSH"/>
</dbReference>
<dbReference type="SUPFAM" id="SSF111369">
    <property type="entry name" value="HlyD-like secretion proteins"/>
    <property type="match status" value="1"/>
</dbReference>
<dbReference type="OrthoDB" id="9784685at2"/>
<dbReference type="GO" id="GO:0015562">
    <property type="term" value="F:efflux transmembrane transporter activity"/>
    <property type="evidence" value="ECO:0007669"/>
    <property type="project" value="TreeGrafter"/>
</dbReference>
<dbReference type="Gene3D" id="2.40.420.20">
    <property type="match status" value="1"/>
</dbReference>
<feature type="domain" description="Multidrug resistance protein MdtA-like barrel-sandwich hybrid" evidence="3">
    <location>
        <begin position="70"/>
        <end position="191"/>
    </location>
</feature>
<gene>
    <name evidence="4" type="ORF">DFQ04_2674</name>
</gene>
<dbReference type="NCBIfam" id="TIGR01730">
    <property type="entry name" value="RND_mfp"/>
    <property type="match status" value="1"/>
</dbReference>
<accession>A0A4R6T311</accession>
<dbReference type="GO" id="GO:1990281">
    <property type="term" value="C:efflux pump complex"/>
    <property type="evidence" value="ECO:0007669"/>
    <property type="project" value="TreeGrafter"/>
</dbReference>
<sequence length="349" mass="37983">MKKILYILIPLAIVIAVVAKLAMNKKIATERVYSYDRDLAIQVNALKVSASSVQPEYGFTGTFEPNRETKLSAEVQGKVNRVLVENGSLVRRGQVLIQQDDALLQLQLKSAQVQINGLEADLKRYRILVENDAIQGIQLEKTEMAMESAQVQISTLKEQISKAAIRAPFDGVVTAKLTEEGDFAAPGKPLIQLTDISKLKLTIQVPEQDLKLFEQGKEYQIQIPGLSQEATGKVNMVGSRGNAGNSFPVEIIIPNTSKQEIKAGMFGELKMKTEAGQSGILIPAVAILGSDLSPQVYLVKDGKAVLQNIQIEKRFPDQVLVRSGLSEGDVLIVGGLINVFEGANVTANF</sequence>